<keyword evidence="2" id="KW-1185">Reference proteome</keyword>
<evidence type="ECO:0000313" key="1">
    <source>
        <dbReference type="EMBL" id="KZW01672.1"/>
    </source>
</evidence>
<dbReference type="EMBL" id="KV425892">
    <property type="protein sequence ID" value="KZW01672.1"/>
    <property type="molecule type" value="Genomic_DNA"/>
</dbReference>
<evidence type="ECO:0000313" key="2">
    <source>
        <dbReference type="Proteomes" id="UP000077266"/>
    </source>
</evidence>
<dbReference type="Proteomes" id="UP000077266">
    <property type="component" value="Unassembled WGS sequence"/>
</dbReference>
<dbReference type="AlphaFoldDB" id="A0A165P5G5"/>
<gene>
    <name evidence="1" type="ORF">EXIGLDRAFT_691708</name>
</gene>
<organism evidence="1 2">
    <name type="scientific">Exidia glandulosa HHB12029</name>
    <dbReference type="NCBI Taxonomy" id="1314781"/>
    <lineage>
        <taxon>Eukaryota</taxon>
        <taxon>Fungi</taxon>
        <taxon>Dikarya</taxon>
        <taxon>Basidiomycota</taxon>
        <taxon>Agaricomycotina</taxon>
        <taxon>Agaricomycetes</taxon>
        <taxon>Auriculariales</taxon>
        <taxon>Exidiaceae</taxon>
        <taxon>Exidia</taxon>
    </lineage>
</organism>
<dbReference type="InParanoid" id="A0A165P5G5"/>
<reference evidence="1 2" key="1">
    <citation type="journal article" date="2016" name="Mol. Biol. Evol.">
        <title>Comparative Genomics of Early-Diverging Mushroom-Forming Fungi Provides Insights into the Origins of Lignocellulose Decay Capabilities.</title>
        <authorList>
            <person name="Nagy L.G."/>
            <person name="Riley R."/>
            <person name="Tritt A."/>
            <person name="Adam C."/>
            <person name="Daum C."/>
            <person name="Floudas D."/>
            <person name="Sun H."/>
            <person name="Yadav J.S."/>
            <person name="Pangilinan J."/>
            <person name="Larsson K.H."/>
            <person name="Matsuura K."/>
            <person name="Barry K."/>
            <person name="Labutti K."/>
            <person name="Kuo R."/>
            <person name="Ohm R.A."/>
            <person name="Bhattacharya S.S."/>
            <person name="Shirouzu T."/>
            <person name="Yoshinaga Y."/>
            <person name="Martin F.M."/>
            <person name="Grigoriev I.V."/>
            <person name="Hibbett D.S."/>
        </authorList>
    </citation>
    <scope>NUCLEOTIDE SEQUENCE [LARGE SCALE GENOMIC DNA]</scope>
    <source>
        <strain evidence="1 2">HHB12029</strain>
    </source>
</reference>
<accession>A0A165P5G5</accession>
<protein>
    <submittedName>
        <fullName evidence="1">Uncharacterized protein</fullName>
    </submittedName>
</protein>
<sequence length="105" mass="11768">MCPDVVEGKESAKIGLDRRTNMHDVAQSLIQRHSFLQAPAPGKDVLLGSVGTKFREQMNTLLPRYYALSLALNQHICRLMHLPPDGLDVFFPTKTIEFTVYPSLA</sequence>
<proteinExistence type="predicted"/>
<name>A0A165P5G5_EXIGL</name>